<feature type="compositionally biased region" description="Polar residues" evidence="1">
    <location>
        <begin position="8"/>
        <end position="17"/>
    </location>
</feature>
<feature type="region of interest" description="Disordered" evidence="1">
    <location>
        <begin position="1"/>
        <end position="31"/>
    </location>
</feature>
<accession>A0ABY2R3V1</accession>
<sequence length="563" mass="58852">MLPPVLASANQATTATEARQRPDQVAATRPTAISQSVAPARIDQNSAIAGQLNIMLLSGPERMSQNLAALADVLGSALKLERRIDESLNDYMGRLIEGIAALPAGDRAKLQKLLSQVFAGLQLRTLLEAMANPTGPGRTTLALYLELYRQKDGDEAMRSVISSYRELAGEGRSNSLNPDRAVAANDSMRPAAQPAPAATRTVSQSPLALSALPLSNPKPGESRPTSPTSIHEQRPASAPLRQAQAAAPLGPSTQGNEPPRDTAAIKPFPVSGAERSTAETASPLPSGRVLSTAGSPSVDRVAQLQMSGPTALSGNRPAEPEGQQNRDATAPSGRASQVAPVFPATALTGAKPALPTGGGWLAELLETDFVRALLQLKSLPGDQSRAAPEGAASNRTTPAELKPPVAASPQGPTEETELASGLPEGGQSSDIADTEAALPIPLAEQAGIRPILAREGVPLPFVSYMIEDDVEWEEEVQEEDDREAEDDGHPQDEERPEFEEASDEADATALAEADDQPADNVATPALPQGGATRNLALPAPSDTVVQLPPEPAHELYLRMAGLN</sequence>
<comment type="caution">
    <text evidence="2">The sequence shown here is derived from an EMBL/GenBank/DDBJ whole genome shotgun (WGS) entry which is preliminary data.</text>
</comment>
<evidence type="ECO:0000313" key="3">
    <source>
        <dbReference type="Proteomes" id="UP000309667"/>
    </source>
</evidence>
<protein>
    <submittedName>
        <fullName evidence="2">Uncharacterized protein</fullName>
    </submittedName>
</protein>
<evidence type="ECO:0000256" key="1">
    <source>
        <dbReference type="SAM" id="MobiDB-lite"/>
    </source>
</evidence>
<feature type="compositionally biased region" description="Low complexity" evidence="1">
    <location>
        <begin position="210"/>
        <end position="219"/>
    </location>
</feature>
<feature type="compositionally biased region" description="Polar residues" evidence="1">
    <location>
        <begin position="304"/>
        <end position="313"/>
    </location>
</feature>
<name>A0ABY2R3V1_9HYPH</name>
<feature type="compositionally biased region" description="Acidic residues" evidence="1">
    <location>
        <begin position="494"/>
        <end position="517"/>
    </location>
</feature>
<dbReference type="Proteomes" id="UP000309667">
    <property type="component" value="Unassembled WGS sequence"/>
</dbReference>
<keyword evidence="3" id="KW-1185">Reference proteome</keyword>
<feature type="region of interest" description="Disordered" evidence="1">
    <location>
        <begin position="379"/>
        <end position="437"/>
    </location>
</feature>
<feature type="region of interest" description="Disordered" evidence="1">
    <location>
        <begin position="210"/>
        <end position="341"/>
    </location>
</feature>
<reference evidence="2 3" key="1">
    <citation type="submission" date="2019-04" db="EMBL/GenBank/DDBJ databases">
        <title>Genome sequence of strain 7209-2.</title>
        <authorList>
            <person name="Gao J."/>
            <person name="Sun J."/>
        </authorList>
    </citation>
    <scope>NUCLEOTIDE SEQUENCE [LARGE SCALE GENOMIC DNA]</scope>
    <source>
        <strain evidence="2 3">7209-2</strain>
    </source>
</reference>
<feature type="region of interest" description="Disordered" evidence="1">
    <location>
        <begin position="470"/>
        <end position="550"/>
    </location>
</feature>
<dbReference type="RefSeq" id="WP_136557106.1">
    <property type="nucleotide sequence ID" value="NZ_STGT01000001.1"/>
</dbReference>
<organism evidence="2 3">
    <name type="scientific">Rhizobium rhizophilum</name>
    <dbReference type="NCBI Taxonomy" id="1850373"/>
    <lineage>
        <taxon>Bacteria</taxon>
        <taxon>Pseudomonadati</taxon>
        <taxon>Pseudomonadota</taxon>
        <taxon>Alphaproteobacteria</taxon>
        <taxon>Hyphomicrobiales</taxon>
        <taxon>Rhizobiaceae</taxon>
        <taxon>Rhizobium/Agrobacterium group</taxon>
        <taxon>Rhizobium</taxon>
    </lineage>
</organism>
<feature type="compositionally biased region" description="Acidic residues" evidence="1">
    <location>
        <begin position="470"/>
        <end position="486"/>
    </location>
</feature>
<feature type="compositionally biased region" description="Low complexity" evidence="1">
    <location>
        <begin position="235"/>
        <end position="249"/>
    </location>
</feature>
<gene>
    <name evidence="2" type="ORF">E9677_05870</name>
</gene>
<evidence type="ECO:0000313" key="2">
    <source>
        <dbReference type="EMBL" id="THV17506.1"/>
    </source>
</evidence>
<proteinExistence type="predicted"/>
<dbReference type="EMBL" id="STGT01000001">
    <property type="protein sequence ID" value="THV17506.1"/>
    <property type="molecule type" value="Genomic_DNA"/>
</dbReference>